<evidence type="ECO:0000313" key="4">
    <source>
        <dbReference type="EMBL" id="MBD2857583.1"/>
    </source>
</evidence>
<reference evidence="4" key="1">
    <citation type="submission" date="2020-09" db="EMBL/GenBank/DDBJ databases">
        <authorList>
            <person name="Yoon J.-W."/>
        </authorList>
    </citation>
    <scope>NUCLEOTIDE SEQUENCE</scope>
    <source>
        <strain evidence="4">KMU-158</strain>
    </source>
</reference>
<dbReference type="Pfam" id="PF17782">
    <property type="entry name" value="WHD_DprA"/>
    <property type="match status" value="1"/>
</dbReference>
<name>A0A927GV09_9GAMM</name>
<dbReference type="SUPFAM" id="SSF102405">
    <property type="entry name" value="MCP/YpsA-like"/>
    <property type="match status" value="1"/>
</dbReference>
<feature type="domain" description="DprA winged helix" evidence="3">
    <location>
        <begin position="299"/>
        <end position="346"/>
    </location>
</feature>
<dbReference type="PANTHER" id="PTHR43022:SF1">
    <property type="entry name" value="PROTEIN SMF"/>
    <property type="match status" value="1"/>
</dbReference>
<dbReference type="RefSeq" id="WP_190762664.1">
    <property type="nucleotide sequence ID" value="NZ_JACXLD010000001.1"/>
</dbReference>
<dbReference type="NCBIfam" id="TIGR00732">
    <property type="entry name" value="dprA"/>
    <property type="match status" value="1"/>
</dbReference>
<dbReference type="Proteomes" id="UP000610558">
    <property type="component" value="Unassembled WGS sequence"/>
</dbReference>
<dbReference type="InterPro" id="IPR036388">
    <property type="entry name" value="WH-like_DNA-bd_sf"/>
</dbReference>
<organism evidence="4 5">
    <name type="scientific">Spongiibacter pelagi</name>
    <dbReference type="NCBI Taxonomy" id="2760804"/>
    <lineage>
        <taxon>Bacteria</taxon>
        <taxon>Pseudomonadati</taxon>
        <taxon>Pseudomonadota</taxon>
        <taxon>Gammaproteobacteria</taxon>
        <taxon>Cellvibrionales</taxon>
        <taxon>Spongiibacteraceae</taxon>
        <taxon>Spongiibacter</taxon>
    </lineage>
</organism>
<dbReference type="GO" id="GO:0009294">
    <property type="term" value="P:DNA-mediated transformation"/>
    <property type="evidence" value="ECO:0007669"/>
    <property type="project" value="InterPro"/>
</dbReference>
<sequence length="356" mass="39178">MTPYRWLHCQQSLGLTDTQLRVIMMAGDADRQLLLHKQWAQFQQNLEDDSAAKNLRAQLERQDISLLSLNQPAYPALLLEISDPPPLLFCRGRKALFDKPCIALVGSRRPSRTGERDAEAFGAALAEAGFCVVSGMALGVDAAAHRGALKAGGSSLAVLGCGVDVPYPRSNMELYKQLAISGQILSEYPTGAPPLRHQFPRRNRLISGLSLGVLVVEAAERSGSLITARLALEQNREVFALPGSIHNPSSRGCNALIRQGAQLVETVAEIIEAFSGWVMIEPPQQKQEQLHLNDIDAVDNDTPENEVYQHLDFEPQTLESLAQKSELPIAELLVQLSQLEMAGWAEVRGTYWLRTR</sequence>
<dbReference type="Gene3D" id="3.40.50.450">
    <property type="match status" value="1"/>
</dbReference>
<dbReference type="InterPro" id="IPR041614">
    <property type="entry name" value="DprA_WH"/>
</dbReference>
<proteinExistence type="inferred from homology"/>
<evidence type="ECO:0000259" key="3">
    <source>
        <dbReference type="Pfam" id="PF17782"/>
    </source>
</evidence>
<dbReference type="EMBL" id="JACXLD010000001">
    <property type="protein sequence ID" value="MBD2857583.1"/>
    <property type="molecule type" value="Genomic_DNA"/>
</dbReference>
<dbReference type="InterPro" id="IPR057666">
    <property type="entry name" value="DrpA_SLOG"/>
</dbReference>
<feature type="domain" description="Smf/DprA SLOG" evidence="2">
    <location>
        <begin position="67"/>
        <end position="274"/>
    </location>
</feature>
<keyword evidence="5" id="KW-1185">Reference proteome</keyword>
<dbReference type="Pfam" id="PF02481">
    <property type="entry name" value="DNA_processg_A"/>
    <property type="match status" value="1"/>
</dbReference>
<evidence type="ECO:0000256" key="1">
    <source>
        <dbReference type="ARBA" id="ARBA00006525"/>
    </source>
</evidence>
<dbReference type="InterPro" id="IPR003488">
    <property type="entry name" value="DprA"/>
</dbReference>
<dbReference type="Gene3D" id="1.10.10.10">
    <property type="entry name" value="Winged helix-like DNA-binding domain superfamily/Winged helix DNA-binding domain"/>
    <property type="match status" value="1"/>
</dbReference>
<evidence type="ECO:0000313" key="5">
    <source>
        <dbReference type="Proteomes" id="UP000610558"/>
    </source>
</evidence>
<accession>A0A927GV09</accession>
<evidence type="ECO:0000259" key="2">
    <source>
        <dbReference type="Pfam" id="PF02481"/>
    </source>
</evidence>
<dbReference type="AlphaFoldDB" id="A0A927GV09"/>
<dbReference type="PANTHER" id="PTHR43022">
    <property type="entry name" value="PROTEIN SMF"/>
    <property type="match status" value="1"/>
</dbReference>
<protein>
    <submittedName>
        <fullName evidence="4">DNA-protecting protein DprA</fullName>
    </submittedName>
</protein>
<gene>
    <name evidence="4" type="primary">dprA</name>
    <name evidence="4" type="ORF">IB286_01095</name>
</gene>
<comment type="caution">
    <text evidence="4">The sequence shown here is derived from an EMBL/GenBank/DDBJ whole genome shotgun (WGS) entry which is preliminary data.</text>
</comment>
<comment type="similarity">
    <text evidence="1">Belongs to the DprA/Smf family.</text>
</comment>